<evidence type="ECO:0000256" key="4">
    <source>
        <dbReference type="ARBA" id="ARBA00022692"/>
    </source>
</evidence>
<protein>
    <submittedName>
        <fullName evidence="9">Oligopeptide transport system permease protein</fullName>
    </submittedName>
</protein>
<dbReference type="EMBL" id="FUWY01000001">
    <property type="protein sequence ID" value="SJZ34735.1"/>
    <property type="molecule type" value="Genomic_DNA"/>
</dbReference>
<feature type="transmembrane region" description="Helical" evidence="7">
    <location>
        <begin position="133"/>
        <end position="154"/>
    </location>
</feature>
<feature type="transmembrane region" description="Helical" evidence="7">
    <location>
        <begin position="9"/>
        <end position="27"/>
    </location>
</feature>
<feature type="transmembrane region" description="Helical" evidence="7">
    <location>
        <begin position="228"/>
        <end position="254"/>
    </location>
</feature>
<dbReference type="Pfam" id="PF00528">
    <property type="entry name" value="BPD_transp_1"/>
    <property type="match status" value="1"/>
</dbReference>
<dbReference type="InterPro" id="IPR035906">
    <property type="entry name" value="MetI-like_sf"/>
</dbReference>
<evidence type="ECO:0000256" key="7">
    <source>
        <dbReference type="RuleBase" id="RU363032"/>
    </source>
</evidence>
<dbReference type="PROSITE" id="PS50928">
    <property type="entry name" value="ABC_TM1"/>
    <property type="match status" value="1"/>
</dbReference>
<dbReference type="GO" id="GO:0055085">
    <property type="term" value="P:transmembrane transport"/>
    <property type="evidence" value="ECO:0007669"/>
    <property type="project" value="InterPro"/>
</dbReference>
<evidence type="ECO:0000313" key="9">
    <source>
        <dbReference type="EMBL" id="SJZ34735.1"/>
    </source>
</evidence>
<comment type="similarity">
    <text evidence="7">Belongs to the binding-protein-dependent transport system permease family.</text>
</comment>
<proteinExistence type="inferred from homology"/>
<organism evidence="9 10">
    <name type="scientific">Anaerorhabdus furcosa</name>
    <dbReference type="NCBI Taxonomy" id="118967"/>
    <lineage>
        <taxon>Bacteria</taxon>
        <taxon>Bacillati</taxon>
        <taxon>Bacillota</taxon>
        <taxon>Erysipelotrichia</taxon>
        <taxon>Erysipelotrichales</taxon>
        <taxon>Erysipelotrichaceae</taxon>
        <taxon>Anaerorhabdus</taxon>
    </lineage>
</organism>
<feature type="transmembrane region" description="Helical" evidence="7">
    <location>
        <begin position="174"/>
        <end position="193"/>
    </location>
</feature>
<evidence type="ECO:0000256" key="3">
    <source>
        <dbReference type="ARBA" id="ARBA00022475"/>
    </source>
</evidence>
<dbReference type="PANTHER" id="PTHR30465">
    <property type="entry name" value="INNER MEMBRANE ABC TRANSPORTER"/>
    <property type="match status" value="1"/>
</dbReference>
<evidence type="ECO:0000259" key="8">
    <source>
        <dbReference type="PROSITE" id="PS50928"/>
    </source>
</evidence>
<feature type="domain" description="ABC transmembrane type-1" evidence="8">
    <location>
        <begin position="94"/>
        <end position="293"/>
    </location>
</feature>
<keyword evidence="2 7" id="KW-0813">Transport</keyword>
<keyword evidence="5 7" id="KW-1133">Transmembrane helix</keyword>
<evidence type="ECO:0000313" key="10">
    <source>
        <dbReference type="Proteomes" id="UP000243297"/>
    </source>
</evidence>
<comment type="subcellular location">
    <subcellularLocation>
        <location evidence="1 7">Cell membrane</location>
        <topology evidence="1 7">Multi-pass membrane protein</topology>
    </subcellularLocation>
</comment>
<dbReference type="STRING" id="118967.SAMN02745191_0151"/>
<feature type="transmembrane region" description="Helical" evidence="7">
    <location>
        <begin position="274"/>
        <end position="300"/>
    </location>
</feature>
<keyword evidence="6 7" id="KW-0472">Membrane</keyword>
<dbReference type="AlphaFoldDB" id="A0A1T4JXI8"/>
<dbReference type="PANTHER" id="PTHR30465:SF74">
    <property type="entry name" value="OLIGOPEPTIDE TRANSPORT SYSTEM PERMEASE PROTEIN OPPB"/>
    <property type="match status" value="1"/>
</dbReference>
<dbReference type="GO" id="GO:0005886">
    <property type="term" value="C:plasma membrane"/>
    <property type="evidence" value="ECO:0007669"/>
    <property type="project" value="UniProtKB-SubCell"/>
</dbReference>
<name>A0A1T4JXI8_9FIRM</name>
<keyword evidence="10" id="KW-1185">Reference proteome</keyword>
<reference evidence="10" key="1">
    <citation type="submission" date="2017-02" db="EMBL/GenBank/DDBJ databases">
        <authorList>
            <person name="Varghese N."/>
            <person name="Submissions S."/>
        </authorList>
    </citation>
    <scope>NUCLEOTIDE SEQUENCE [LARGE SCALE GENOMIC DNA]</scope>
    <source>
        <strain evidence="10">ATCC 25662</strain>
    </source>
</reference>
<dbReference type="RefSeq" id="WP_078710616.1">
    <property type="nucleotide sequence ID" value="NZ_FUWY01000001.1"/>
</dbReference>
<evidence type="ECO:0000256" key="6">
    <source>
        <dbReference type="ARBA" id="ARBA00023136"/>
    </source>
</evidence>
<dbReference type="Proteomes" id="UP000243297">
    <property type="component" value="Unassembled WGS sequence"/>
</dbReference>
<accession>A0A1T4JXI8</accession>
<evidence type="ECO:0000256" key="2">
    <source>
        <dbReference type="ARBA" id="ARBA00022448"/>
    </source>
</evidence>
<evidence type="ECO:0000256" key="5">
    <source>
        <dbReference type="ARBA" id="ARBA00022989"/>
    </source>
</evidence>
<evidence type="ECO:0000256" key="1">
    <source>
        <dbReference type="ARBA" id="ARBA00004651"/>
    </source>
</evidence>
<keyword evidence="3" id="KW-1003">Cell membrane</keyword>
<keyword evidence="4 7" id="KW-0812">Transmembrane</keyword>
<dbReference type="Gene3D" id="1.10.3720.10">
    <property type="entry name" value="MetI-like"/>
    <property type="match status" value="1"/>
</dbReference>
<sequence>MSKYILKRILISLATLFVILFVLFLMLEFMPGSPFNDEKLTEAQRILLNAKYGLDQPFFVRFFNYAGNMLKGDFGVSYVINKNFAVTSMVVDRFFVTIRIGLQAMILGSIVGLVLGIIAAIKHNTWVDTLCSVISIIGVSVPSYVFALALAYYVGFKMGLFPILYNPAIPEQSSVLPTIALSLFTIANVARFTRSEMIDVLGSDYVQLAQSKGIKEWKLIIKHALRNTLIPIITVMGPLLVGLLTGSMVVEKIFGIPGLGSLMVLAIQNNDYNVVIACAFIYSALYIFTMLIVDILYGVIDPRIRVAKKGA</sequence>
<feature type="transmembrane region" description="Helical" evidence="7">
    <location>
        <begin position="100"/>
        <end position="121"/>
    </location>
</feature>
<dbReference type="InterPro" id="IPR000515">
    <property type="entry name" value="MetI-like"/>
</dbReference>
<dbReference type="OrthoDB" id="24153at2"/>
<dbReference type="CDD" id="cd06261">
    <property type="entry name" value="TM_PBP2"/>
    <property type="match status" value="1"/>
</dbReference>
<dbReference type="SUPFAM" id="SSF161098">
    <property type="entry name" value="MetI-like"/>
    <property type="match status" value="1"/>
</dbReference>
<gene>
    <name evidence="9" type="ORF">SAMN02745191_0151</name>
</gene>